<evidence type="ECO:0000313" key="2">
    <source>
        <dbReference type="EMBL" id="XCM82323.1"/>
    </source>
</evidence>
<keyword evidence="1" id="KW-0472">Membrane</keyword>
<gene>
    <name evidence="2" type="ORF">ABWK59_27125</name>
</gene>
<dbReference type="EMBL" id="CP159872">
    <property type="protein sequence ID" value="XCM82323.1"/>
    <property type="molecule type" value="Genomic_DNA"/>
</dbReference>
<organism evidence="2">
    <name type="scientific">Kitasatospora camelliae</name>
    <dbReference type="NCBI Taxonomy" id="3156397"/>
    <lineage>
        <taxon>Bacteria</taxon>
        <taxon>Bacillati</taxon>
        <taxon>Actinomycetota</taxon>
        <taxon>Actinomycetes</taxon>
        <taxon>Kitasatosporales</taxon>
        <taxon>Streptomycetaceae</taxon>
        <taxon>Kitasatospora</taxon>
    </lineage>
</organism>
<dbReference type="KEGG" id="kcm:ABWK59_27125"/>
<proteinExistence type="predicted"/>
<name>A0AAU8K0X4_9ACTN</name>
<feature type="transmembrane region" description="Helical" evidence="1">
    <location>
        <begin position="80"/>
        <end position="106"/>
    </location>
</feature>
<feature type="transmembrane region" description="Helical" evidence="1">
    <location>
        <begin position="126"/>
        <end position="147"/>
    </location>
</feature>
<feature type="transmembrane region" description="Helical" evidence="1">
    <location>
        <begin position="249"/>
        <end position="273"/>
    </location>
</feature>
<accession>A0AAU8K0X4</accession>
<keyword evidence="1" id="KW-0812">Transmembrane</keyword>
<feature type="transmembrane region" description="Helical" evidence="1">
    <location>
        <begin position="48"/>
        <end position="68"/>
    </location>
</feature>
<evidence type="ECO:0000256" key="1">
    <source>
        <dbReference type="SAM" id="Phobius"/>
    </source>
</evidence>
<dbReference type="RefSeq" id="WP_354643255.1">
    <property type="nucleotide sequence ID" value="NZ_CP159872.1"/>
</dbReference>
<sequence length="329" mass="33193">MAGAVRRVAGFAGAAAMVPYAVIKTSWVVGALAGVLPAGEGFGTAGWVVLNAVTVGMAAAGIGLSLALTRPAWSARFPVWLLLLFAWIGAGFLVPMLPYSVVAALLGADPDDPPADGGGDGSPMPGWEGALIGVGFGGLAIGLAVALPIHLRERWPDAFHGRVRLPGTGGDSRTGCKSRPAGTAVTAVAASAAVAAADLYWAAGGSLGIVRPEHREPAWRLMTGNSGLWALLGCVSVLVLAGGRRAGRLPVVLPISAAWIASGSLFAWGAWKLPFAAYLASRADGEVPWPEDLAVVAARDAVALVAGAAVLSVVLSAHRSRRAARPAGG</sequence>
<dbReference type="AlphaFoldDB" id="A0AAU8K0X4"/>
<keyword evidence="1" id="KW-1133">Transmembrane helix</keyword>
<protein>
    <submittedName>
        <fullName evidence="2">Uncharacterized protein</fullName>
    </submittedName>
</protein>
<feature type="transmembrane region" description="Helical" evidence="1">
    <location>
        <begin position="223"/>
        <end position="242"/>
    </location>
</feature>
<feature type="transmembrane region" description="Helical" evidence="1">
    <location>
        <begin position="12"/>
        <end position="36"/>
    </location>
</feature>
<feature type="transmembrane region" description="Helical" evidence="1">
    <location>
        <begin position="181"/>
        <end position="203"/>
    </location>
</feature>
<reference evidence="2" key="1">
    <citation type="submission" date="2024-06" db="EMBL/GenBank/DDBJ databases">
        <title>The genome sequences of Kitasatospora sp. strain HUAS MG31.</title>
        <authorList>
            <person name="Mo P."/>
        </authorList>
    </citation>
    <scope>NUCLEOTIDE SEQUENCE</scope>
    <source>
        <strain evidence="2">HUAS MG31</strain>
    </source>
</reference>
<feature type="transmembrane region" description="Helical" evidence="1">
    <location>
        <begin position="293"/>
        <end position="315"/>
    </location>
</feature>